<name>A0AAE1M2Q5_9HYPO</name>
<protein>
    <submittedName>
        <fullName evidence="1">Uncharacterized protein</fullName>
    </submittedName>
</protein>
<keyword evidence="2" id="KW-1185">Reference proteome</keyword>
<evidence type="ECO:0000313" key="2">
    <source>
        <dbReference type="Proteomes" id="UP001273209"/>
    </source>
</evidence>
<dbReference type="EMBL" id="JAWRVG010000004">
    <property type="protein sequence ID" value="KAK4082933.1"/>
    <property type="molecule type" value="Genomic_DNA"/>
</dbReference>
<sequence>MRENRDSVCDASVDDMQHLTPYDKEQGIGSHPEGLAEAAARRVTVNGKRLLRPRRHRGAITRRFRSVRPFTIAASSIAARNRADVRIRRKHKWKAFCLDNLLCAHQREVNVVLMAQISEKAAEADGLGESDQAKLGLTLARLALEERRCLGKGNRIARFQLLAPPRLARVEERRKDWEQG</sequence>
<accession>A0AAE1M2Q5</accession>
<proteinExistence type="predicted"/>
<dbReference type="AlphaFoldDB" id="A0AAE1M2Q5"/>
<reference evidence="1" key="1">
    <citation type="submission" date="2023-11" db="EMBL/GenBank/DDBJ databases">
        <title>The genome sequences of three competitors of mushroom-forming fungi.</title>
        <authorList>
            <person name="Beijen E."/>
            <person name="Ohm R.A."/>
        </authorList>
    </citation>
    <scope>NUCLEOTIDE SEQUENCE</scope>
    <source>
        <strain evidence="1">CBS 100526</strain>
    </source>
</reference>
<comment type="caution">
    <text evidence="1">The sequence shown here is derived from an EMBL/GenBank/DDBJ whole genome shotgun (WGS) entry which is preliminary data.</text>
</comment>
<dbReference type="GeneID" id="87915841"/>
<dbReference type="RefSeq" id="XP_062759362.1">
    <property type="nucleotide sequence ID" value="XM_062895936.1"/>
</dbReference>
<dbReference type="Proteomes" id="UP001273209">
    <property type="component" value="Unassembled WGS sequence"/>
</dbReference>
<gene>
    <name evidence="1" type="ORF">Triagg1_1823</name>
</gene>
<organism evidence="1 2">
    <name type="scientific">Trichoderma aggressivum f. europaeum</name>
    <dbReference type="NCBI Taxonomy" id="173218"/>
    <lineage>
        <taxon>Eukaryota</taxon>
        <taxon>Fungi</taxon>
        <taxon>Dikarya</taxon>
        <taxon>Ascomycota</taxon>
        <taxon>Pezizomycotina</taxon>
        <taxon>Sordariomycetes</taxon>
        <taxon>Hypocreomycetidae</taxon>
        <taxon>Hypocreales</taxon>
        <taxon>Hypocreaceae</taxon>
        <taxon>Trichoderma</taxon>
    </lineage>
</organism>
<evidence type="ECO:0000313" key="1">
    <source>
        <dbReference type="EMBL" id="KAK4082933.1"/>
    </source>
</evidence>